<dbReference type="STRING" id="86259.A0A4Z1P4Z7"/>
<dbReference type="EMBL" id="SNSC02000012">
    <property type="protein sequence ID" value="TID19423.1"/>
    <property type="molecule type" value="Genomic_DNA"/>
</dbReference>
<dbReference type="Proteomes" id="UP000298493">
    <property type="component" value="Unassembled WGS sequence"/>
</dbReference>
<sequence length="152" mass="16344">MSSAAILATRSTSLAVSKTAAIVPVDSTDVVSLEETEASGSWPSSSSSSSSTYSAGRLGIARPEVGEVHQATYLSLTASPITLKENSPVQTRFAAMSGVEAAGLILAAIPLVISLGENYAEGFRTIKRWRKYDRELKSLCRRMRSEEELFRN</sequence>
<gene>
    <name evidence="1" type="ORF">E6O75_ATG06761</name>
</gene>
<accession>A0A4Z1P4Z7</accession>
<reference evidence="1 2" key="1">
    <citation type="submission" date="2019-04" db="EMBL/GenBank/DDBJ databases">
        <title>High contiguity whole genome sequence and gene annotation resource for two Venturia nashicola isolates.</title>
        <authorList>
            <person name="Prokchorchik M."/>
            <person name="Won K."/>
            <person name="Lee Y."/>
            <person name="Choi E.D."/>
            <person name="Segonzac C."/>
            <person name="Sohn K.H."/>
        </authorList>
    </citation>
    <scope>NUCLEOTIDE SEQUENCE [LARGE SCALE GENOMIC DNA]</scope>
    <source>
        <strain evidence="1 2">PRI2</strain>
    </source>
</reference>
<keyword evidence="2" id="KW-1185">Reference proteome</keyword>
<evidence type="ECO:0000313" key="2">
    <source>
        <dbReference type="Proteomes" id="UP000298493"/>
    </source>
</evidence>
<dbReference type="AlphaFoldDB" id="A0A4Z1P4Z7"/>
<proteinExistence type="predicted"/>
<evidence type="ECO:0000313" key="1">
    <source>
        <dbReference type="EMBL" id="TID19423.1"/>
    </source>
</evidence>
<organism evidence="1 2">
    <name type="scientific">Venturia nashicola</name>
    <dbReference type="NCBI Taxonomy" id="86259"/>
    <lineage>
        <taxon>Eukaryota</taxon>
        <taxon>Fungi</taxon>
        <taxon>Dikarya</taxon>
        <taxon>Ascomycota</taxon>
        <taxon>Pezizomycotina</taxon>
        <taxon>Dothideomycetes</taxon>
        <taxon>Pleosporomycetidae</taxon>
        <taxon>Venturiales</taxon>
        <taxon>Venturiaceae</taxon>
        <taxon>Venturia</taxon>
    </lineage>
</organism>
<name>A0A4Z1P4Z7_9PEZI</name>
<comment type="caution">
    <text evidence="1">The sequence shown here is derived from an EMBL/GenBank/DDBJ whole genome shotgun (WGS) entry which is preliminary data.</text>
</comment>
<protein>
    <submittedName>
        <fullName evidence="1">Uncharacterized protein</fullName>
    </submittedName>
</protein>